<evidence type="ECO:0000256" key="1">
    <source>
        <dbReference type="SAM" id="Coils"/>
    </source>
</evidence>
<feature type="compositionally biased region" description="Basic and acidic residues" evidence="2">
    <location>
        <begin position="180"/>
        <end position="189"/>
    </location>
</feature>
<evidence type="ECO:0000313" key="5">
    <source>
        <dbReference type="Proteomes" id="UP000293398"/>
    </source>
</evidence>
<dbReference type="SUPFAM" id="SSF53756">
    <property type="entry name" value="UDP-Glycosyltransferase/glycogen phosphorylase"/>
    <property type="match status" value="2"/>
</dbReference>
<dbReference type="EMBL" id="SHKO01000002">
    <property type="protein sequence ID" value="RZT94245.1"/>
    <property type="molecule type" value="Genomic_DNA"/>
</dbReference>
<dbReference type="InterPro" id="IPR055259">
    <property type="entry name" value="YkvP/CgeB_Glyco_trans-like"/>
</dbReference>
<protein>
    <submittedName>
        <fullName evidence="4">Spore maturation protein CgeB</fullName>
    </submittedName>
</protein>
<comment type="caution">
    <text evidence="4">The sequence shown here is derived from an EMBL/GenBank/DDBJ whole genome shotgun (WGS) entry which is preliminary data.</text>
</comment>
<dbReference type="RefSeq" id="WP_130304225.1">
    <property type="nucleotide sequence ID" value="NZ_SHKO01000002.1"/>
</dbReference>
<feature type="region of interest" description="Disordered" evidence="2">
    <location>
        <begin position="163"/>
        <end position="203"/>
    </location>
</feature>
<proteinExistence type="predicted"/>
<dbReference type="Pfam" id="PF13524">
    <property type="entry name" value="Glyco_trans_1_2"/>
    <property type="match status" value="2"/>
</dbReference>
<feature type="domain" description="Spore protein YkvP/CgeB glycosyl transferase-like" evidence="3">
    <location>
        <begin position="1562"/>
        <end position="1693"/>
    </location>
</feature>
<dbReference type="Proteomes" id="UP000293398">
    <property type="component" value="Unassembled WGS sequence"/>
</dbReference>
<feature type="compositionally biased region" description="Basic and acidic residues" evidence="2">
    <location>
        <begin position="11"/>
        <end position="20"/>
    </location>
</feature>
<feature type="domain" description="Spore protein YkvP/CgeB glycosyl transferase-like" evidence="3">
    <location>
        <begin position="457"/>
        <end position="569"/>
    </location>
</feature>
<evidence type="ECO:0000259" key="3">
    <source>
        <dbReference type="Pfam" id="PF13524"/>
    </source>
</evidence>
<feature type="coiled-coil region" evidence="1">
    <location>
        <begin position="58"/>
        <end position="106"/>
    </location>
</feature>
<accession>A0A4Q7VC26</accession>
<feature type="region of interest" description="Disordered" evidence="2">
    <location>
        <begin position="1"/>
        <end position="20"/>
    </location>
</feature>
<feature type="compositionally biased region" description="Polar residues" evidence="2">
    <location>
        <begin position="1"/>
        <end position="10"/>
    </location>
</feature>
<evidence type="ECO:0000256" key="2">
    <source>
        <dbReference type="SAM" id="MobiDB-lite"/>
    </source>
</evidence>
<evidence type="ECO:0000313" key="4">
    <source>
        <dbReference type="EMBL" id="RZT94245.1"/>
    </source>
</evidence>
<keyword evidence="5" id="KW-1185">Reference proteome</keyword>
<sequence>MNTPESNHTSRTIDDSAIEKNESLSEKEQYTLLLDRYLGVEAQLAKELEYGRLVRGKVNRLKSEIAERRSARNKAEELLRKQKIRIESLEKKAINLQNQVESVRGTLSFRLGFALIHGFKSWSGFLKLPGTLIEIRRDSRARRQDAKLEISAVSKAAIGAGDSEDQLSEFQSQTTPARARQVDAKRIEPRPNSLQDNPSIQTSASDRQELLGASTAVGDNFMRPDQKVVFFDDSEMAENTAVQSQRPSDLASLVSNLKELRIACIMDEFTYHSFKSECNLFQLKPESWKAQILESKPDILFLESAWKGADEAWAKKVSDASSEVFELIDYCKNSEIPVVFWNKEDPFHFGRFLPIAKRVNIVFTTDVDCIEKYKYEVGHDNVYLLPFAAQPTSHNPIEHFERKDAFSFAGSFYLRYPERQRDFDNIYDVGQELKSVDIYDRNFDNPHPHLKFPEKYDASIVGCLPVEEIDKAYKGYKFGINMNTIKYSQTMFARRVFELMASNTIVVSNFSRGLRTLFGDLVVSSDAKSELFQRLKELCEDEVYYRKFRLAGLRKVLGEHTYSHRLAFVISKITDQKLSLPQPNIAMVGFADDTNSLDILVSNYGRQTYASKKLYIVVSKGVSYSGVDDSIVILSDPKLLVPAIKNGLTEYVAPLSENDYYGPNYLTDLTLAKSYGQFAVVGKAAHYICAKEGAISLANDGAQYKSADSLCARSSLFNVAAFEAMNLQSKADINNGTIKGSFFSIDEFNYCMGMESLDPSRISTIVDDIDIDNTGLDLENTVYRIVDTIAPSSRAASVDSAEKLPGISAKELHSYLPKKIANTLKFSLIDSKLAVKSTLAADQHKYIYLTKLFTRAELNFEANNRFQLLCDGDVVGDARTIYVFLDDKGEKIEHAMNKVGAAYSITIPKNCKSIKLGFRFQGPGESRFERLILGDLREKPSVLLSNSKNLVLTKQYPDYSDLYKYGFLHSRIKEYKKQNLDFEVFRVSEHVNIEYREFEGIDILSSDYQFLDNLLRQGTVTKIIVHFIDHKIWNVLKKYAGKINIFIWVHGADIQPWYRRAVRFDNAGALQKAKLASDVSQEMWLDIFGHLGDKLHLVFVSEYLVNEVQNDFGCQFEKSDYTVIHNYVDNTFFAYSEKKPEARAKILSVRPYASAIYGNDLSVEAVQMLSHEPFFNELTFKFVGDGPLFDSTLAPIRDFANVSVHKGFITQSDIASLHKDYGLFLVPSRMDTQGVSRDEAMSSGLVPITTRIAAIPEFVDESCAVLAPPENAKTLADGIKKLFLEPDLFLNMSKLASEKVRAISGFDKTIKREIELIESGSTASLDEDNTISKTYRVAIYGDVNLNLTDGSAIWAVSLAETLAGIENVYVTLFLKSRIKNIHIISPLLNLSSKVRLVEPKLPENKVLTPSEALEAIEREDSYNGYDSVILRGMDLCNTSTEFAFLKNKLWTYITDLPQQREQFSKPQFEVMDRIFNYSYRVLCQTKQFKMYVEELFPQSIGKTAILSPMIPNRKGSVISGAKSKSDGGAEPLRLVYAGKFAPMWGIRELFDVFSALRTQGKNVELQIFGDKIHNPQDDPSFKPEVINHLTNDVGVVWHKAVSRDTLLSALPAMHIGWAYRHQELEANTRELSTKILEYASMGVPVILSRNEINEQVFGKEYPLFVESLDEAIHLISYYSEDKKRLERIASQVLSVSETFTFEAVRRNLLDQKLIGAVFE</sequence>
<feature type="compositionally biased region" description="Polar residues" evidence="2">
    <location>
        <begin position="192"/>
        <end position="203"/>
    </location>
</feature>
<gene>
    <name evidence="4" type="ORF">EV681_2663</name>
</gene>
<dbReference type="PANTHER" id="PTHR12526">
    <property type="entry name" value="GLYCOSYLTRANSFERASE"/>
    <property type="match status" value="1"/>
</dbReference>
<dbReference type="Pfam" id="PF13692">
    <property type="entry name" value="Glyco_trans_1_4"/>
    <property type="match status" value="1"/>
</dbReference>
<dbReference type="OrthoDB" id="8756565at2"/>
<keyword evidence="1" id="KW-0175">Coiled coil</keyword>
<organism evidence="4 5">
    <name type="scientific">Advenella incenata</name>
    <dbReference type="NCBI Taxonomy" id="267800"/>
    <lineage>
        <taxon>Bacteria</taxon>
        <taxon>Pseudomonadati</taxon>
        <taxon>Pseudomonadota</taxon>
        <taxon>Betaproteobacteria</taxon>
        <taxon>Burkholderiales</taxon>
        <taxon>Alcaligenaceae</taxon>
    </lineage>
</organism>
<reference evidence="4 5" key="1">
    <citation type="submission" date="2019-02" db="EMBL/GenBank/DDBJ databases">
        <title>Genomic Encyclopedia of Type Strains, Phase IV (KMG-IV): sequencing the most valuable type-strain genomes for metagenomic binning, comparative biology and taxonomic classification.</title>
        <authorList>
            <person name="Goeker M."/>
        </authorList>
    </citation>
    <scope>NUCLEOTIDE SEQUENCE [LARGE SCALE GENOMIC DNA]</scope>
    <source>
        <strain evidence="4 5">DSM 23814</strain>
    </source>
</reference>
<dbReference type="Gene3D" id="3.40.50.2000">
    <property type="entry name" value="Glycogen Phosphorylase B"/>
    <property type="match status" value="3"/>
</dbReference>
<name>A0A4Q7VC26_9BURK</name>
<dbReference type="CDD" id="cd03801">
    <property type="entry name" value="GT4_PimA-like"/>
    <property type="match status" value="1"/>
</dbReference>